<accession>A0A0D2MDC3</accession>
<dbReference type="RefSeq" id="XP_013892230.1">
    <property type="nucleotide sequence ID" value="XM_014036776.1"/>
</dbReference>
<protein>
    <submittedName>
        <fullName evidence="2">Uncharacterized protein</fullName>
    </submittedName>
</protein>
<proteinExistence type="predicted"/>
<evidence type="ECO:0000313" key="2">
    <source>
        <dbReference type="EMBL" id="KIY93210.1"/>
    </source>
</evidence>
<keyword evidence="3" id="KW-1185">Reference proteome</keyword>
<dbReference type="KEGG" id="mng:MNEG_14754"/>
<dbReference type="Proteomes" id="UP000054498">
    <property type="component" value="Unassembled WGS sequence"/>
</dbReference>
<dbReference type="InterPro" id="IPR006311">
    <property type="entry name" value="TAT_signal"/>
</dbReference>
<sequence length="86" mass="8726">MRRAASAQHHQQGQSMSDDNEQQQSVCGLPNRRHLLASAATAAVAGAVGAAGGFAVPSAWAAAEAALPLVPKAALTPQLSVSRVIK</sequence>
<reference evidence="2 3" key="1">
    <citation type="journal article" date="2013" name="BMC Genomics">
        <title>Reconstruction of the lipid metabolism for the microalga Monoraphidium neglectum from its genome sequence reveals characteristics suitable for biofuel production.</title>
        <authorList>
            <person name="Bogen C."/>
            <person name="Al-Dilaimi A."/>
            <person name="Albersmeier A."/>
            <person name="Wichmann J."/>
            <person name="Grundmann M."/>
            <person name="Rupp O."/>
            <person name="Lauersen K.J."/>
            <person name="Blifernez-Klassen O."/>
            <person name="Kalinowski J."/>
            <person name="Goesmann A."/>
            <person name="Mussgnug J.H."/>
            <person name="Kruse O."/>
        </authorList>
    </citation>
    <scope>NUCLEOTIDE SEQUENCE [LARGE SCALE GENOMIC DNA]</scope>
    <source>
        <strain evidence="2 3">SAG 48.87</strain>
    </source>
</reference>
<dbReference type="PROSITE" id="PS51318">
    <property type="entry name" value="TAT"/>
    <property type="match status" value="1"/>
</dbReference>
<evidence type="ECO:0000313" key="3">
    <source>
        <dbReference type="Proteomes" id="UP000054498"/>
    </source>
</evidence>
<feature type="region of interest" description="Disordered" evidence="1">
    <location>
        <begin position="1"/>
        <end position="28"/>
    </location>
</feature>
<dbReference type="AlphaFoldDB" id="A0A0D2MDC3"/>
<name>A0A0D2MDC3_9CHLO</name>
<gene>
    <name evidence="2" type="ORF">MNEG_14754</name>
</gene>
<feature type="compositionally biased region" description="Low complexity" evidence="1">
    <location>
        <begin position="1"/>
        <end position="17"/>
    </location>
</feature>
<organism evidence="2 3">
    <name type="scientific">Monoraphidium neglectum</name>
    <dbReference type="NCBI Taxonomy" id="145388"/>
    <lineage>
        <taxon>Eukaryota</taxon>
        <taxon>Viridiplantae</taxon>
        <taxon>Chlorophyta</taxon>
        <taxon>core chlorophytes</taxon>
        <taxon>Chlorophyceae</taxon>
        <taxon>CS clade</taxon>
        <taxon>Sphaeropleales</taxon>
        <taxon>Selenastraceae</taxon>
        <taxon>Monoraphidium</taxon>
    </lineage>
</organism>
<dbReference type="EMBL" id="KK104956">
    <property type="protein sequence ID" value="KIY93210.1"/>
    <property type="molecule type" value="Genomic_DNA"/>
</dbReference>
<dbReference type="GeneID" id="25732347"/>
<feature type="non-terminal residue" evidence="2">
    <location>
        <position position="86"/>
    </location>
</feature>
<evidence type="ECO:0000256" key="1">
    <source>
        <dbReference type="SAM" id="MobiDB-lite"/>
    </source>
</evidence>